<proteinExistence type="predicted"/>
<evidence type="ECO:0000313" key="4">
    <source>
        <dbReference type="Proteomes" id="UP000070720"/>
    </source>
</evidence>
<reference evidence="3 4" key="2">
    <citation type="journal article" date="2010" name="Nature">
        <title>Comparative genomics reveals mobile pathogenicity chromosomes in Fusarium.</title>
        <authorList>
            <person name="Ma L.J."/>
            <person name="van der Does H.C."/>
            <person name="Borkovich K.A."/>
            <person name="Coleman J.J."/>
            <person name="Daboussi M.J."/>
            <person name="Di Pietro A."/>
            <person name="Dufresne M."/>
            <person name="Freitag M."/>
            <person name="Grabherr M."/>
            <person name="Henrissat B."/>
            <person name="Houterman P.M."/>
            <person name="Kang S."/>
            <person name="Shim W.B."/>
            <person name="Woloshuk C."/>
            <person name="Xie X."/>
            <person name="Xu J.R."/>
            <person name="Antoniw J."/>
            <person name="Baker S.E."/>
            <person name="Bluhm B.H."/>
            <person name="Breakspear A."/>
            <person name="Brown D.W."/>
            <person name="Butchko R.A."/>
            <person name="Chapman S."/>
            <person name="Coulson R."/>
            <person name="Coutinho P.M."/>
            <person name="Danchin E.G."/>
            <person name="Diener A."/>
            <person name="Gale L.R."/>
            <person name="Gardiner D.M."/>
            <person name="Goff S."/>
            <person name="Hammond-Kosack K.E."/>
            <person name="Hilburn K."/>
            <person name="Hua-Van A."/>
            <person name="Jonkers W."/>
            <person name="Kazan K."/>
            <person name="Kodira C.D."/>
            <person name="Koehrsen M."/>
            <person name="Kumar L."/>
            <person name="Lee Y.H."/>
            <person name="Li L."/>
            <person name="Manners J.M."/>
            <person name="Miranda-Saavedra D."/>
            <person name="Mukherjee M."/>
            <person name="Park G."/>
            <person name="Park J."/>
            <person name="Park S.Y."/>
            <person name="Proctor R.H."/>
            <person name="Regev A."/>
            <person name="Ruiz-Roldan M.C."/>
            <person name="Sain D."/>
            <person name="Sakthikumar S."/>
            <person name="Sykes S."/>
            <person name="Schwartz D.C."/>
            <person name="Turgeon B.G."/>
            <person name="Wapinski I."/>
            <person name="Yoder O."/>
            <person name="Young S."/>
            <person name="Zeng Q."/>
            <person name="Zhou S."/>
            <person name="Galagan J."/>
            <person name="Cuomo C.A."/>
            <person name="Kistler H.C."/>
            <person name="Rep M."/>
        </authorList>
    </citation>
    <scope>GENOME REANNOTATION</scope>
    <source>
        <strain evidence="4">ATCC MYA-4620 / CBS 123657 / FGSC 9075 / NRRL 31084 / PH-1</strain>
        <strain evidence="3">PH-1 / ATCC MYA-4620 / FGSC 9075 / NRRL 31084</strain>
    </source>
</reference>
<dbReference type="AlphaFoldDB" id="A0A098D302"/>
<keyword evidence="4" id="KW-1185">Reference proteome</keyword>
<reference evidence="3 4" key="1">
    <citation type="journal article" date="2007" name="Science">
        <title>The Fusarium graminearum genome reveals a link between localized polymorphism and pathogen specialization.</title>
        <authorList>
            <person name="Cuomo C.A."/>
            <person name="Gueldener U."/>
            <person name="Xu J.-R."/>
            <person name="Trail F."/>
            <person name="Turgeon B.G."/>
            <person name="Di Pietro A."/>
            <person name="Walton J.D."/>
            <person name="Ma L.-J."/>
            <person name="Baker S.E."/>
            <person name="Rep M."/>
            <person name="Adam G."/>
            <person name="Antoniw J."/>
            <person name="Baldwin T."/>
            <person name="Calvo S.E."/>
            <person name="Chang Y.-L."/>
            <person name="DeCaprio D."/>
            <person name="Gale L.R."/>
            <person name="Gnerre S."/>
            <person name="Goswami R.S."/>
            <person name="Hammond-Kosack K."/>
            <person name="Harris L.J."/>
            <person name="Hilburn K."/>
            <person name="Kennell J.C."/>
            <person name="Kroken S."/>
            <person name="Magnuson J.K."/>
            <person name="Mannhaupt G."/>
            <person name="Mauceli E.W."/>
            <person name="Mewes H.-W."/>
            <person name="Mitterbauer R."/>
            <person name="Muehlbauer G."/>
            <person name="Muensterkoetter M."/>
            <person name="Nelson D."/>
            <person name="O'Donnell K."/>
            <person name="Ouellet T."/>
            <person name="Qi W."/>
            <person name="Quesneville H."/>
            <person name="Roncero M.I.G."/>
            <person name="Seong K.-Y."/>
            <person name="Tetko I.V."/>
            <person name="Urban M."/>
            <person name="Waalwijk C."/>
            <person name="Ward T.J."/>
            <person name="Yao J."/>
            <person name="Birren B.W."/>
            <person name="Kistler H.C."/>
        </authorList>
    </citation>
    <scope>NUCLEOTIDE SEQUENCE [LARGE SCALE GENOMIC DNA]</scope>
    <source>
        <strain evidence="4">ATCC MYA-4620 / CBS 123657 / FGSC 9075 / NRRL 31084 / PH-1</strain>
        <strain evidence="3">PH-1 / ATCC MYA-4620 / FGSC 9075 / NRRL 31084</strain>
    </source>
</reference>
<sequence length="1047" mass="116619">MDGYSEFYISCNPPLLPNGVSSVITDAVNDLGQIIIEVLYEPEVSWFKFISAVQDQPQITHWMHKRLERLLEAEVYPVNDDEDLFEDQDDAGYSDPKARPDVQLLTETPHVVPYPLLEHTSPDIKEQYDPYRYPDHIKHLSHKRTWQSPEGLEGVTVSQILSKFEPLLPALLGPSGIEKLAELTKCQISYNLRGSLLYIGSDQGLSALDAATQKLNTLASLTDAPSATTSHFIFTRKPESARVCYVWTTHVGLSTLTYADPECFDLKEEYKRIAGAVTLRIGIVNNKGLLIPDSTTYPTESTGPRRKQTEFRPFEGYTYGNKQSGTTAVKDQKRPLRCFRTQPETSRKTAKSEGKQFPTAVKNVQVTMAHCAASTVNEAADKASPAHPSRRKPKTISDPQSTWVGSLNSKVSPLQNGTDELKSLLHRRVEVAQWLGGIQSDEPPEAPNEVDDDEEAAPCLITSQTAGDLHEPKLPQPVEVQNSHQLEDRSGQLTLVFGESACLDQPQLGPDLSRTPTTLQDVPEHGMSGTGNVHRERQDPPNPPITKPTGQNLMDMFDGPISIPVLIPEQAVAPRYGAETTQSPNATYSEVIFGKQSDEPKALFNTMGQKAAPNRSWAGIASRKNIAIKEQNDTDFRQNVRVRDDRPLNQEPNTTGPSYQERNQETQCEVSISTARVVPGMDAPVVTLDNDGSVKVSFGAEKKLQDLLEVFQAVPGKMSVEAKFGRVCIKGIPPAEVYLSPSPNGPFESASAKARHLNDNNPHVEFYPILTTSATEANLIPEMKGGRTSWVLAEKRVYYEFLCMEKNETYPPKRLVVNVDADTFTHECLPLSREMSQAFIHCAQNAWDVKLSVSHRDMAQVTKDFEEFAACLVQSLDIKTNEIGEINIQVEPKDATEWCVERVRIHHEAKYRNGAKGPTWLTTTMVRVVQPSSNGTKKLYRGQVVPVALPGIERVGQWFEVAISSVRAEDELQENVRLELGEKASWSPEGLERHGAFRAICEPAIWMVSQMDRVGNSNANGHGIQTDQPFFDPVEDSKKRTKNYQFW</sequence>
<dbReference type="EMBL" id="HG970332">
    <property type="protein sequence ID" value="CEF72326.1"/>
    <property type="molecule type" value="Genomic_DNA"/>
</dbReference>
<name>A0A098D302_GIBZE</name>
<feature type="region of interest" description="Disordered" evidence="1">
    <location>
        <begin position="377"/>
        <end position="415"/>
    </location>
</feature>
<evidence type="ECO:0000256" key="1">
    <source>
        <dbReference type="SAM" id="MobiDB-lite"/>
    </source>
</evidence>
<dbReference type="Proteomes" id="UP000070720">
    <property type="component" value="Chromosome 1"/>
</dbReference>
<feature type="compositionally biased region" description="Polar residues" evidence="1">
    <location>
        <begin position="397"/>
        <end position="415"/>
    </location>
</feature>
<dbReference type="EnsemblFungi" id="CEF72326">
    <property type="protein sequence ID" value="CEF72326"/>
    <property type="gene ID" value="FGRRES_15739"/>
</dbReference>
<organism evidence="2 4">
    <name type="scientific">Gibberella zeae (strain ATCC MYA-4620 / CBS 123657 / FGSC 9075 / NRRL 31084 / PH-1)</name>
    <name type="common">Wheat head blight fungus</name>
    <name type="synonym">Fusarium graminearum</name>
    <dbReference type="NCBI Taxonomy" id="229533"/>
    <lineage>
        <taxon>Eukaryota</taxon>
        <taxon>Fungi</taxon>
        <taxon>Dikarya</taxon>
        <taxon>Ascomycota</taxon>
        <taxon>Pezizomycotina</taxon>
        <taxon>Sordariomycetes</taxon>
        <taxon>Hypocreomycetidae</taxon>
        <taxon>Hypocreales</taxon>
        <taxon>Nectriaceae</taxon>
        <taxon>Fusarium</taxon>
    </lineage>
</organism>
<reference evidence="3" key="4">
    <citation type="submission" date="2017-01" db="UniProtKB">
        <authorList>
            <consortium name="EnsemblFungi"/>
        </authorList>
    </citation>
    <scope>IDENTIFICATION</scope>
    <source>
        <strain evidence="3">PH-1 / ATCC MYA-4620 / FGSC 9075 / NRRL 31084</strain>
    </source>
</reference>
<evidence type="ECO:0000313" key="2">
    <source>
        <dbReference type="EMBL" id="CEF72326.1"/>
    </source>
</evidence>
<reference evidence="2 4" key="3">
    <citation type="journal article" date="2015" name="BMC Genomics">
        <title>The completed genome sequence of the pathogenic ascomycete fungus Fusarium graminearum.</title>
        <authorList>
            <person name="King R."/>
            <person name="Urban M."/>
            <person name="Hammond-Kosack M.C."/>
            <person name="Hassani-Pak K."/>
            <person name="Hammond-Kosack K.E."/>
        </authorList>
    </citation>
    <scope>NUCLEOTIDE SEQUENCE [LARGE SCALE GENOMIC DNA]</scope>
    <source>
        <strain evidence="4">ATCC MYA-4620 / CBS 123657 / FGSC 9075 / NRRL 31084 / PH-1</strain>
        <strain evidence="2">PH-1</strain>
    </source>
</reference>
<feature type="region of interest" description="Disordered" evidence="1">
    <location>
        <begin position="506"/>
        <end position="549"/>
    </location>
</feature>
<evidence type="ECO:0000313" key="3">
    <source>
        <dbReference type="EnsemblFungi" id="CEF72326"/>
    </source>
</evidence>
<feature type="region of interest" description="Disordered" evidence="1">
    <location>
        <begin position="642"/>
        <end position="666"/>
    </location>
</feature>
<dbReference type="STRING" id="229533.A0A098D302"/>
<gene>
    <name evidence="3" type="primary">FG00403.1</name>
    <name evidence="2" type="ORF">FGRAMPH1_01T01049</name>
</gene>
<dbReference type="eggNOG" id="ENOG502SD2N">
    <property type="taxonomic scope" value="Eukaryota"/>
</dbReference>
<dbReference type="VEuPathDB" id="FungiDB:FGRAMPH1_01G01049"/>
<feature type="compositionally biased region" description="Polar residues" evidence="1">
    <location>
        <begin position="650"/>
        <end position="666"/>
    </location>
</feature>
<protein>
    <submittedName>
        <fullName evidence="2">Chromosome 1, complete genome</fullName>
    </submittedName>
</protein>
<accession>A0A098D302</accession>
<accession>A0A0E0RM51</accession>
<dbReference type="InParanoid" id="A0A098D302"/>